<dbReference type="Pfam" id="PF19776">
    <property type="entry name" value="DUF6262"/>
    <property type="match status" value="1"/>
</dbReference>
<dbReference type="PROSITE" id="PS51900">
    <property type="entry name" value="CB"/>
    <property type="match status" value="1"/>
</dbReference>
<organism evidence="6 7">
    <name type="scientific">Eubacterium plexicaudatum ASF492</name>
    <dbReference type="NCBI Taxonomy" id="1235802"/>
    <lineage>
        <taxon>Bacteria</taxon>
        <taxon>Bacillati</taxon>
        <taxon>Bacillota</taxon>
        <taxon>Clostridia</taxon>
        <taxon>Eubacteriales</taxon>
        <taxon>Eubacteriaceae</taxon>
        <taxon>Eubacterium</taxon>
    </lineage>
</organism>
<dbReference type="eggNOG" id="COG0582">
    <property type="taxonomic scope" value="Bacteria"/>
</dbReference>
<evidence type="ECO:0000256" key="3">
    <source>
        <dbReference type="PROSITE-ProRule" id="PRU01248"/>
    </source>
</evidence>
<dbReference type="HOGENOM" id="CLU_541576_0_0_9"/>
<feature type="coiled-coil region" evidence="4">
    <location>
        <begin position="460"/>
        <end position="501"/>
    </location>
</feature>
<dbReference type="Gene3D" id="1.10.150.130">
    <property type="match status" value="1"/>
</dbReference>
<proteinExistence type="predicted"/>
<dbReference type="PATRIC" id="fig|1235802.3.peg.1209"/>
<dbReference type="Proteomes" id="UP000012589">
    <property type="component" value="Unassembled WGS sequence"/>
</dbReference>
<dbReference type="InterPro" id="IPR011010">
    <property type="entry name" value="DNA_brk_join_enz"/>
</dbReference>
<protein>
    <recommendedName>
        <fullName evidence="5">Core-binding (CB) domain-containing protein</fullName>
    </recommendedName>
</protein>
<dbReference type="GO" id="GO:0015074">
    <property type="term" value="P:DNA integration"/>
    <property type="evidence" value="ECO:0007669"/>
    <property type="project" value="InterPro"/>
</dbReference>
<dbReference type="AlphaFoldDB" id="N2B7L1"/>
<keyword evidence="4" id="KW-0175">Coiled coil</keyword>
<dbReference type="SUPFAM" id="SSF56349">
    <property type="entry name" value="DNA breaking-rejoining enzymes"/>
    <property type="match status" value="1"/>
</dbReference>
<evidence type="ECO:0000313" key="6">
    <source>
        <dbReference type="EMBL" id="EMZ34360.1"/>
    </source>
</evidence>
<accession>N2B7L1</accession>
<dbReference type="InterPro" id="IPR010998">
    <property type="entry name" value="Integrase_recombinase_N"/>
</dbReference>
<dbReference type="InterPro" id="IPR044068">
    <property type="entry name" value="CB"/>
</dbReference>
<dbReference type="InterPro" id="IPR046229">
    <property type="entry name" value="TnpC-like"/>
</dbReference>
<evidence type="ECO:0000259" key="5">
    <source>
        <dbReference type="PROSITE" id="PS51900"/>
    </source>
</evidence>
<dbReference type="InterPro" id="IPR013762">
    <property type="entry name" value="Integrase-like_cat_sf"/>
</dbReference>
<dbReference type="GO" id="GO:0003677">
    <property type="term" value="F:DNA binding"/>
    <property type="evidence" value="ECO:0007669"/>
    <property type="project" value="UniProtKB-UniRule"/>
</dbReference>
<evidence type="ECO:0000256" key="4">
    <source>
        <dbReference type="SAM" id="Coils"/>
    </source>
</evidence>
<sequence length="503" mass="59414">MDADQEAGFALLLRKQIGESNVNATKFIAFCRKTLFLEAKEINWEANVWYVEKLNISPERYSLSSTIDSFSFLDIQREDNRKMFQEYLKYLFLVTNLNLGTIRIKQTYIKEFLRYLEEQEKAVITIDAISIKDYFEKLSMQRISPQGYNNKNRAVAIFLQYLQVKDDINHFTIPVFFYKKKSYPKNCEVKNLDKKLDLLTLYLSEFPDQLRIMSLILLYTGIDKGKMFLLKNVDFYCENEDSWMKVPGMNRSIPIPDILHLLVLRYSEKNHIDIERLLFLNRDKKYTARSFEEAITKQCLKFGILDGEYVFKGNGYQKELCKALYRNGTSIQAIREYMGYFTDETVKKYIGWVDEEVAKKSDEFFKQEEKSLGGNLLMAKYDKMNEANQRENEKKIQLAIAEIHRTASEGKTISVSKLSRNMGLSKGFFYKNEQVRSLLNEEKEKQDQGTLAQLKREVRDKSLEKQVELYQREIKRLLDENEKLKKENRKLVRALNKLQKDVK</sequence>
<evidence type="ECO:0000313" key="7">
    <source>
        <dbReference type="Proteomes" id="UP000012589"/>
    </source>
</evidence>
<dbReference type="GO" id="GO:0006310">
    <property type="term" value="P:DNA recombination"/>
    <property type="evidence" value="ECO:0007669"/>
    <property type="project" value="UniProtKB-KW"/>
</dbReference>
<keyword evidence="7" id="KW-1185">Reference proteome</keyword>
<dbReference type="STRING" id="1235802.C823_01127"/>
<gene>
    <name evidence="6" type="ORF">C823_01127</name>
</gene>
<dbReference type="EMBL" id="AQFT01000036">
    <property type="protein sequence ID" value="EMZ34360.1"/>
    <property type="molecule type" value="Genomic_DNA"/>
</dbReference>
<comment type="caution">
    <text evidence="6">The sequence shown here is derived from an EMBL/GenBank/DDBJ whole genome shotgun (WGS) entry which is preliminary data.</text>
</comment>
<keyword evidence="1 3" id="KW-0238">DNA-binding</keyword>
<evidence type="ECO:0000256" key="1">
    <source>
        <dbReference type="ARBA" id="ARBA00023125"/>
    </source>
</evidence>
<dbReference type="Gene3D" id="1.10.443.10">
    <property type="entry name" value="Intergrase catalytic core"/>
    <property type="match status" value="1"/>
</dbReference>
<name>N2B7L1_9FIRM</name>
<keyword evidence="2" id="KW-0233">DNA recombination</keyword>
<evidence type="ECO:0000256" key="2">
    <source>
        <dbReference type="ARBA" id="ARBA00023172"/>
    </source>
</evidence>
<reference evidence="6 7" key="1">
    <citation type="journal article" date="2014" name="Genome Announc.">
        <title>Draft genome sequences of the altered schaedler flora, a defined bacterial community from gnotobiotic mice.</title>
        <authorList>
            <person name="Wannemuehler M.J."/>
            <person name="Overstreet A.M."/>
            <person name="Ward D.V."/>
            <person name="Phillips G.J."/>
        </authorList>
    </citation>
    <scope>NUCLEOTIDE SEQUENCE [LARGE SCALE GENOMIC DNA]</scope>
    <source>
        <strain evidence="6 7">ASF492</strain>
    </source>
</reference>
<feature type="domain" description="Core-binding (CB)" evidence="5">
    <location>
        <begin position="78"/>
        <end position="163"/>
    </location>
</feature>